<dbReference type="EMBL" id="JALBGC010000001">
    <property type="protein sequence ID" value="MCI1186685.1"/>
    <property type="molecule type" value="Genomic_DNA"/>
</dbReference>
<evidence type="ECO:0000256" key="1">
    <source>
        <dbReference type="SAM" id="SignalP"/>
    </source>
</evidence>
<dbReference type="InterPro" id="IPR013783">
    <property type="entry name" value="Ig-like_fold"/>
</dbReference>
<reference evidence="2" key="1">
    <citation type="submission" date="2022-03" db="EMBL/GenBank/DDBJ databases">
        <title>Bacterial whole genome sequence for Hymenobacter sp. DH14.</title>
        <authorList>
            <person name="Le V."/>
        </authorList>
    </citation>
    <scope>NUCLEOTIDE SEQUENCE</scope>
    <source>
        <strain evidence="2">DH14</strain>
    </source>
</reference>
<sequence>MHSRTLHTGNAVSHRCVVLLLQSVLLLLALVPAAFAQATLPAYYSTGTTGVNYQVTQPSPQITGSGNVAAGANAADGDFATFATLKVDATASVGVPVGLLLKLTGTAPAGYRAGVVLARQAAGLVNLNALGTVTLRTYLNGTAPAQRQETKVVQASVVQALLLGASTRPTQLGFITSKPFDAVEVEFGGLVGINYTTNIYYAYGVRPGVQTRASGYISRFAALTGNEYAAASASGLLCVGSDVENPANVADSDLTNFALLHTTLSVACNPSLRTKLAGVPVTGAPSGHYAGFVIGQQSLLDVSLISSLQLTTYLNGVQQEEKTNLGLLDLTLLPNNKAQVAFATTKAFDEVKIQRVGLLTALDDLEVYYAFGLAPSAFQGINPVLSNFGMPQSGTDYFNSGPQVVDVGVMVGNLFVVNGTVQLSSVTDPQKAADNDNSNYAVLNTTGTNLLTLANTANAYLSLKLNGTGQAGNRVGMVVSNGAGLLDVDALRRITVSTYDANNVIIESKSGDELVNVQLLDGTQRNQVSFLASRDFSYVRLDVTSAVSVSSNTRVYYAFAQDVPLLSLQYPLPVELTSFDAKWTGGATDLRWTTASEKNSSYFVVERSTSGASEYQAVGRVAAAGSSASSRSYQLRDAEAGSLGVNTLYYRLRQVDADGREAFSPVVAVAVGKQAGLAQLDAYPNPAGKAEEVRLDFRNLPGGGQLTTYAETGQLVSQVTLAENAGRVALPALKAGLYYIVLRDAAGRKVATERVVVSGR</sequence>
<dbReference type="RefSeq" id="WP_241934953.1">
    <property type="nucleotide sequence ID" value="NZ_JALBGC010000001.1"/>
</dbReference>
<gene>
    <name evidence="2" type="ORF">MON38_04590</name>
</gene>
<keyword evidence="1" id="KW-0732">Signal</keyword>
<accession>A0A9X2AGU0</accession>
<protein>
    <submittedName>
        <fullName evidence="2">T9SS type A sorting domain-containing protein</fullName>
    </submittedName>
</protein>
<evidence type="ECO:0000313" key="2">
    <source>
        <dbReference type="EMBL" id="MCI1186685.1"/>
    </source>
</evidence>
<name>A0A9X2AGU0_9BACT</name>
<keyword evidence="3" id="KW-1185">Reference proteome</keyword>
<dbReference type="Gene3D" id="2.60.40.10">
    <property type="entry name" value="Immunoglobulins"/>
    <property type="match status" value="1"/>
</dbReference>
<dbReference type="NCBIfam" id="TIGR04183">
    <property type="entry name" value="Por_Secre_tail"/>
    <property type="match status" value="1"/>
</dbReference>
<comment type="caution">
    <text evidence="2">The sequence shown here is derived from an EMBL/GenBank/DDBJ whole genome shotgun (WGS) entry which is preliminary data.</text>
</comment>
<feature type="signal peptide" evidence="1">
    <location>
        <begin position="1"/>
        <end position="36"/>
    </location>
</feature>
<dbReference type="Proteomes" id="UP001139193">
    <property type="component" value="Unassembled WGS sequence"/>
</dbReference>
<evidence type="ECO:0000313" key="3">
    <source>
        <dbReference type="Proteomes" id="UP001139193"/>
    </source>
</evidence>
<feature type="chain" id="PRO_5040966908" evidence="1">
    <location>
        <begin position="37"/>
        <end position="760"/>
    </location>
</feature>
<organism evidence="2 3">
    <name type="scientific">Hymenobacter cyanobacteriorum</name>
    <dbReference type="NCBI Taxonomy" id="2926463"/>
    <lineage>
        <taxon>Bacteria</taxon>
        <taxon>Pseudomonadati</taxon>
        <taxon>Bacteroidota</taxon>
        <taxon>Cytophagia</taxon>
        <taxon>Cytophagales</taxon>
        <taxon>Hymenobacteraceae</taxon>
        <taxon>Hymenobacter</taxon>
    </lineage>
</organism>
<proteinExistence type="predicted"/>
<dbReference type="AlphaFoldDB" id="A0A9X2AGU0"/>
<dbReference type="InterPro" id="IPR026444">
    <property type="entry name" value="Secre_tail"/>
</dbReference>